<comment type="caution">
    <text evidence="1">The sequence shown here is derived from an EMBL/GenBank/DDBJ whole genome shotgun (WGS) entry which is preliminary data.</text>
</comment>
<dbReference type="AlphaFoldDB" id="M3FM63"/>
<evidence type="ECO:0000313" key="1">
    <source>
        <dbReference type="EMBL" id="EMG08559.1"/>
    </source>
</evidence>
<dbReference type="Proteomes" id="UP000011776">
    <property type="component" value="Unassembled WGS sequence"/>
</dbReference>
<accession>M3FM63</accession>
<name>M3FM63_LEPIR</name>
<dbReference type="EMBL" id="AFME02000372">
    <property type="protein sequence ID" value="EMG08559.1"/>
    <property type="molecule type" value="Genomic_DNA"/>
</dbReference>
<evidence type="ECO:0000313" key="2">
    <source>
        <dbReference type="Proteomes" id="UP000011776"/>
    </source>
</evidence>
<gene>
    <name evidence="1" type="ORF">LEP1GSC151_0775</name>
</gene>
<organism evidence="1 2">
    <name type="scientific">Leptospira interrogans serovar Grippotyphosa str. LT2186</name>
    <dbReference type="NCBI Taxonomy" id="1001599"/>
    <lineage>
        <taxon>Bacteria</taxon>
        <taxon>Pseudomonadati</taxon>
        <taxon>Spirochaetota</taxon>
        <taxon>Spirochaetia</taxon>
        <taxon>Leptospirales</taxon>
        <taxon>Leptospiraceae</taxon>
        <taxon>Leptospira</taxon>
    </lineage>
</organism>
<dbReference type="BioCyc" id="LINT1001599:G11K9-3214-MONOMER"/>
<reference evidence="1 2" key="1">
    <citation type="submission" date="2013-02" db="EMBL/GenBank/DDBJ databases">
        <authorList>
            <person name="Harkins D.M."/>
            <person name="Durkin A.S."/>
            <person name="Brinkac L.M."/>
            <person name="Haft D.H."/>
            <person name="Selengut J.D."/>
            <person name="Sanka R."/>
            <person name="DePew J."/>
            <person name="Purushe J."/>
            <person name="Tulsiani S.M."/>
            <person name="Graham G.C."/>
            <person name="Burns M.-A."/>
            <person name="Dohnt M.F."/>
            <person name="Smythe L.D."/>
            <person name="McKay D.B."/>
            <person name="Craig S.B."/>
            <person name="Vinetz J.M."/>
            <person name="Sutton G.G."/>
            <person name="Nierman W.C."/>
            <person name="Fouts D.E."/>
        </authorList>
    </citation>
    <scope>NUCLEOTIDE SEQUENCE [LARGE SCALE GENOMIC DNA]</scope>
    <source>
        <strain evidence="1 2">LT2186</strain>
    </source>
</reference>
<proteinExistence type="predicted"/>
<sequence>MPGKGNLLGASVVFTGICLIFAGEIGMEGTLTITNGDWITLGGAIFFRCISYKWTE</sequence>
<protein>
    <submittedName>
        <fullName evidence="1">Uncharacterized protein</fullName>
    </submittedName>
</protein>